<reference evidence="1" key="1">
    <citation type="submission" date="2018-11" db="EMBL/GenBank/DDBJ databases">
        <authorList>
            <consortium name="Pathogen Informatics"/>
        </authorList>
    </citation>
    <scope>NUCLEOTIDE SEQUENCE</scope>
</reference>
<sequence>MRTRKCCPLDSSREAHAALPPHFVALTEPNRWADSRLACLSVSHDLTVGLFQSRTAPPHATGRILYAPGVCTYVSAFVHVVPRPERTFMTLRLSALPDATPRPSCTCAQRSVRCFLNVSTVCC</sequence>
<gene>
    <name evidence="1" type="ORF">PXEA_LOCUS6666</name>
</gene>
<keyword evidence="2" id="KW-1185">Reference proteome</keyword>
<evidence type="ECO:0000313" key="2">
    <source>
        <dbReference type="Proteomes" id="UP000784294"/>
    </source>
</evidence>
<proteinExistence type="predicted"/>
<dbReference type="AlphaFoldDB" id="A0A3S5ACY4"/>
<evidence type="ECO:0000313" key="1">
    <source>
        <dbReference type="EMBL" id="VEL13226.1"/>
    </source>
</evidence>
<accession>A0A3S5ACY4</accession>
<dbReference type="EMBL" id="CAAALY010017116">
    <property type="protein sequence ID" value="VEL13226.1"/>
    <property type="molecule type" value="Genomic_DNA"/>
</dbReference>
<comment type="caution">
    <text evidence="1">The sequence shown here is derived from an EMBL/GenBank/DDBJ whole genome shotgun (WGS) entry which is preliminary data.</text>
</comment>
<name>A0A3S5ACY4_9PLAT</name>
<dbReference type="Proteomes" id="UP000784294">
    <property type="component" value="Unassembled WGS sequence"/>
</dbReference>
<protein>
    <submittedName>
        <fullName evidence="1">Uncharacterized protein</fullName>
    </submittedName>
</protein>
<organism evidence="1 2">
    <name type="scientific">Protopolystoma xenopodis</name>
    <dbReference type="NCBI Taxonomy" id="117903"/>
    <lineage>
        <taxon>Eukaryota</taxon>
        <taxon>Metazoa</taxon>
        <taxon>Spiralia</taxon>
        <taxon>Lophotrochozoa</taxon>
        <taxon>Platyhelminthes</taxon>
        <taxon>Monogenea</taxon>
        <taxon>Polyopisthocotylea</taxon>
        <taxon>Polystomatidea</taxon>
        <taxon>Polystomatidae</taxon>
        <taxon>Protopolystoma</taxon>
    </lineage>
</organism>